<dbReference type="EMBL" id="CAUEEQ010067551">
    <property type="protein sequence ID" value="CAJ0965452.1"/>
    <property type="molecule type" value="Genomic_DNA"/>
</dbReference>
<feature type="region of interest" description="Disordered" evidence="1">
    <location>
        <begin position="208"/>
        <end position="235"/>
    </location>
</feature>
<feature type="domain" description="Tc1-like transposase DDE" evidence="2">
    <location>
        <begin position="26"/>
        <end position="88"/>
    </location>
</feature>
<dbReference type="InterPro" id="IPR038717">
    <property type="entry name" value="Tc1-like_DDE_dom"/>
</dbReference>
<evidence type="ECO:0000259" key="2">
    <source>
        <dbReference type="Pfam" id="PF13358"/>
    </source>
</evidence>
<dbReference type="Gene3D" id="3.30.420.10">
    <property type="entry name" value="Ribonuclease H-like superfamily/Ribonuclease H"/>
    <property type="match status" value="1"/>
</dbReference>
<reference evidence="3" key="1">
    <citation type="submission" date="2023-07" db="EMBL/GenBank/DDBJ databases">
        <authorList>
            <person name="Stuckert A."/>
        </authorList>
    </citation>
    <scope>NUCLEOTIDE SEQUENCE</scope>
</reference>
<dbReference type="PANTHER" id="PTHR13650">
    <property type="entry name" value="SPATACSIN"/>
    <property type="match status" value="1"/>
</dbReference>
<name>A0ABN9MIM1_9NEOB</name>
<evidence type="ECO:0000256" key="1">
    <source>
        <dbReference type="SAM" id="MobiDB-lite"/>
    </source>
</evidence>
<organism evidence="3 4">
    <name type="scientific">Ranitomeya imitator</name>
    <name type="common">mimic poison frog</name>
    <dbReference type="NCBI Taxonomy" id="111125"/>
    <lineage>
        <taxon>Eukaryota</taxon>
        <taxon>Metazoa</taxon>
        <taxon>Chordata</taxon>
        <taxon>Craniata</taxon>
        <taxon>Vertebrata</taxon>
        <taxon>Euteleostomi</taxon>
        <taxon>Amphibia</taxon>
        <taxon>Batrachia</taxon>
        <taxon>Anura</taxon>
        <taxon>Neobatrachia</taxon>
        <taxon>Hyloidea</taxon>
        <taxon>Dendrobatidae</taxon>
        <taxon>Dendrobatinae</taxon>
        <taxon>Ranitomeya</taxon>
    </lineage>
</organism>
<dbReference type="PANTHER" id="PTHR13650:SF0">
    <property type="entry name" value="SPATACSIN"/>
    <property type="match status" value="1"/>
</dbReference>
<protein>
    <recommendedName>
        <fullName evidence="2">Tc1-like transposase DDE domain-containing protein</fullName>
    </recommendedName>
</protein>
<comment type="caution">
    <text evidence="3">The sequence shown here is derived from an EMBL/GenBank/DDBJ whole genome shotgun (WGS) entry which is preliminary data.</text>
</comment>
<dbReference type="InterPro" id="IPR036397">
    <property type="entry name" value="RNaseH_sf"/>
</dbReference>
<dbReference type="InterPro" id="IPR028103">
    <property type="entry name" value="Spatacsin"/>
</dbReference>
<sequence>MNGAMYREILSANLLPSARALKMKRGWVFQHDNDPKHTARATKEWLRKKHFKVLEWPSQSPDLNPIENLWRELKVRVAKRKAKNITALEEICMEEWANIPTTVCGNLVKTYRKQPDPSLEKCMGILTGYIAKLRPFMKRFQQQMPPVRVPPAERRHGPWENMSVENLISDAILTNCIPEAQAFLRAQGPLPFQLDLVQKRRPETGFQMSSRDSCVRGLPASPEHGKASGENETTPFHDPVGYSRWDELHRICLHTSDLGVRTLLVGMVYRCLASLSLGMSDLKVDLLQKRGLFSEQQQQAIHTVCRLEELYGNVCQITDERKGAVDPRMNIFIPSELNDFERLVERLAISGRLMDPADASPGCPDVHNRFVILLNPQLCSALADTTLHDTYPWFGYLVHNRQVSDHTDADRMFQVSLSNAHMLMPGCQPSVNNMLLDGHTLLALATIMYAPGGIDGMLKQSEEPNVCQWNVDLPLLKMALTPYPKLKAALFSQHPSNSGSPPDITLYHLLQALSPFHPAHFFTFQPTNSLAASDTSSVIPHFSCPTLVKKLSVVEHLDTFFYLRSGRPAVAFSTFLVHYLLKSKDPKQLIHQVAKDVYSLALSFFHAPVVISSCVCFLELLGLSSYKLRMDVNVANVILRHSSSLQEEAGKVSQMQALAQRLSNLVENEIEAAKDLLVSLEDVVEANLQQEDSPLPPHSLWVTVVQFCLLHGIPVSTSYLKYCAQRQDWLQLLVHAYSTEQVFYVLDDLNPVLRSHISLAIQNKVSNGCSLQEIVRDASTDNLHHVILKCLDTEEPGEMLLKECTRWRVPLFSVLAASTQGADSVSCLCAWIVSSVDAATYSEITHLSSDAIDHKWSLEDLVQIWDILLAKTDSGTLQKAFSIFMEDCPLLILLDVYELCLRDKNYMEAKNKLLDFQSSLSSPEDGSPAPIPFLWLHARASHLLQLLLLQSRTPYELQNILQLLCDSGSQNICEGMDIPKLNTLCQILENHPFVISEELLRDYSPAALQVECQRLLQGLLEGRHFTLARQVAELAELPTDNLVIEEVLQDQSRLRQTGQWNCPQSRAQYWRKCHITFCTNQLSCLIASNFFHSQAAEPTATSALIAEQMEALAEHELLFTLAGHWLSLDECSSLRTLEELEQQIWKCRIKREVLNRTGGSRTLSPLSAFTSFASEFSFSDLPLLNSPELLDITSLPPLHDVAPGTNESPSSLVLSSLINRLLDDSRAHEASRVCRYFQLSHHDLWLVLSCRALASGDITVHQLHPDIQKIITAGIDAQESMWNRKRRLQSSSSVDSTSSQTPPSPVVTHLEVLKDACTHGKTFCRQMLCMYELSQAQAS</sequence>
<evidence type="ECO:0000313" key="4">
    <source>
        <dbReference type="Proteomes" id="UP001176940"/>
    </source>
</evidence>
<keyword evidence="4" id="KW-1185">Reference proteome</keyword>
<proteinExistence type="predicted"/>
<accession>A0ABN9MIM1</accession>
<dbReference type="Proteomes" id="UP001176940">
    <property type="component" value="Unassembled WGS sequence"/>
</dbReference>
<evidence type="ECO:0000313" key="3">
    <source>
        <dbReference type="EMBL" id="CAJ0965452.1"/>
    </source>
</evidence>
<dbReference type="Pfam" id="PF13358">
    <property type="entry name" value="DDE_3"/>
    <property type="match status" value="1"/>
</dbReference>
<gene>
    <name evidence="3" type="ORF">RIMI_LOCUS20308210</name>
</gene>